<dbReference type="PANTHER" id="PTHR23429:SF0">
    <property type="entry name" value="GLUCOSE-6-PHOSPHATE 1-DEHYDROGENASE"/>
    <property type="match status" value="1"/>
</dbReference>
<comment type="similarity">
    <text evidence="2 7">Belongs to the glucose-6-phosphate dehydrogenase family.</text>
</comment>
<evidence type="ECO:0000259" key="8">
    <source>
        <dbReference type="Pfam" id="PF00479"/>
    </source>
</evidence>
<feature type="binding site" evidence="7">
    <location>
        <position position="51"/>
    </location>
    <ligand>
        <name>NADP(+)</name>
        <dbReference type="ChEBI" id="CHEBI:58349"/>
    </ligand>
</feature>
<gene>
    <name evidence="7 10" type="primary">zwf</name>
    <name evidence="10" type="ORF">NCTC12000_00551</name>
</gene>
<dbReference type="GO" id="GO:0009051">
    <property type="term" value="P:pentose-phosphate shunt, oxidative branch"/>
    <property type="evidence" value="ECO:0007669"/>
    <property type="project" value="TreeGrafter"/>
</dbReference>
<dbReference type="GO" id="GO:0050661">
    <property type="term" value="F:NADP binding"/>
    <property type="evidence" value="ECO:0007669"/>
    <property type="project" value="UniProtKB-UniRule"/>
</dbReference>
<evidence type="ECO:0000256" key="7">
    <source>
        <dbReference type="HAMAP-Rule" id="MF_00966"/>
    </source>
</evidence>
<name>A0A378K316_LEGPN</name>
<evidence type="ECO:0000256" key="3">
    <source>
        <dbReference type="ARBA" id="ARBA00022526"/>
    </source>
</evidence>
<dbReference type="GO" id="GO:0005829">
    <property type="term" value="C:cytosol"/>
    <property type="evidence" value="ECO:0007669"/>
    <property type="project" value="TreeGrafter"/>
</dbReference>
<dbReference type="SUPFAM" id="SSF55347">
    <property type="entry name" value="Glyceraldehyde-3-phosphate dehydrogenase-like, C-terminal domain"/>
    <property type="match status" value="1"/>
</dbReference>
<evidence type="ECO:0000256" key="5">
    <source>
        <dbReference type="ARBA" id="ARBA00023002"/>
    </source>
</evidence>
<dbReference type="InterPro" id="IPR022675">
    <property type="entry name" value="G6P_DH_C"/>
</dbReference>
<dbReference type="PRINTS" id="PR00079">
    <property type="entry name" value="G6PDHDRGNASE"/>
</dbReference>
<feature type="binding site" evidence="7">
    <location>
        <position position="148"/>
    </location>
    <ligand>
        <name>NADP(+)</name>
        <dbReference type="ChEBI" id="CHEBI:58349"/>
    </ligand>
</feature>
<dbReference type="SUPFAM" id="SSF51735">
    <property type="entry name" value="NAD(P)-binding Rossmann-fold domains"/>
    <property type="match status" value="1"/>
</dbReference>
<sequence>MLLKAESKYPCDLILFGTLGDLSCRKLLPALYQLELANLLHEKTRIIGCAREELDFSAYADLIKNKIQQFLFDKIDEAVWLRFIKKLAYCKLDLNQSDDYQKLTDYVNPSERVVISYLAIPPSLYSQTCRSLARLNLTQKPSRVVLEKPIGHDLPSSVATNEQVACFFAEDQIYRIDHYLGKETVLNLLVLRFANSIFSTNWDNRVIDRVEISVAEEIGVEGRWEYYDKSGQVRDMLQNHLLQILSLVAMEPPLSLSAESIRSEKLKVLKSLRFINKSNVHDHTVRAQYVANNLANGKKIPGYLEEVGANQASTTETFVAIKAYVDNWRWSGVPFYMLTGKRLPKKQSEVVIYFKPQPYNIFHPLNEELYPNQLIIRLQPDEGVEVRIMNKIPGLGERMMLHDSKLDLNFHHSFKTQRIADAYERLLLEVMLGNQYLFVSREEIEQAWQWIDSIVSAWEEDNIPLYTYPACTWGPKEVIRLFNGQAHVWGDHNAVS</sequence>
<dbReference type="GO" id="GO:0004345">
    <property type="term" value="F:glucose-6-phosphate dehydrogenase activity"/>
    <property type="evidence" value="ECO:0007669"/>
    <property type="project" value="UniProtKB-UniRule"/>
</dbReference>
<feature type="binding site" evidence="7">
    <location>
        <position position="346"/>
    </location>
    <ligand>
        <name>substrate</name>
    </ligand>
</feature>
<dbReference type="AlphaFoldDB" id="A0A378K316"/>
<dbReference type="InterPro" id="IPR001282">
    <property type="entry name" value="G6P_DH"/>
</dbReference>
<dbReference type="EMBL" id="UGOL01000001">
    <property type="protein sequence ID" value="STX78573.1"/>
    <property type="molecule type" value="Genomic_DNA"/>
</dbReference>
<dbReference type="InterPro" id="IPR019796">
    <property type="entry name" value="G6P_DH_AS"/>
</dbReference>
<accession>A0A378K316</accession>
<comment type="pathway">
    <text evidence="1 7">Carbohydrate degradation; pentose phosphate pathway; D-ribulose 5-phosphate from D-glucose 6-phosphate (oxidative stage): step 1/3.</text>
</comment>
<dbReference type="RefSeq" id="WP_027219154.1">
    <property type="nucleotide sequence ID" value="NZ_BAZA01000112.1"/>
</dbReference>
<reference evidence="10 11" key="1">
    <citation type="submission" date="2018-06" db="EMBL/GenBank/DDBJ databases">
        <authorList>
            <consortium name="Pathogen Informatics"/>
            <person name="Doyle S."/>
        </authorList>
    </citation>
    <scope>NUCLEOTIDE SEQUENCE [LARGE SCALE GENOMIC DNA]</scope>
    <source>
        <strain evidence="10 11">NCTC12000</strain>
    </source>
</reference>
<feature type="binding site" evidence="7">
    <location>
        <position position="182"/>
    </location>
    <ligand>
        <name>substrate</name>
    </ligand>
</feature>
<keyword evidence="6 7" id="KW-0119">Carbohydrate metabolism</keyword>
<evidence type="ECO:0000259" key="9">
    <source>
        <dbReference type="Pfam" id="PF02781"/>
    </source>
</evidence>
<dbReference type="PANTHER" id="PTHR23429">
    <property type="entry name" value="GLUCOSE-6-PHOSPHATE 1-DEHYDROGENASE G6PD"/>
    <property type="match status" value="1"/>
</dbReference>
<feature type="binding site" evidence="7">
    <location>
        <position position="216"/>
    </location>
    <ligand>
        <name>substrate</name>
    </ligand>
</feature>
<proteinExistence type="inferred from homology"/>
<feature type="binding site" evidence="7">
    <location>
        <position position="178"/>
    </location>
    <ligand>
        <name>substrate</name>
    </ligand>
</feature>
<evidence type="ECO:0000256" key="4">
    <source>
        <dbReference type="ARBA" id="ARBA00022857"/>
    </source>
</evidence>
<evidence type="ECO:0000256" key="1">
    <source>
        <dbReference type="ARBA" id="ARBA00004937"/>
    </source>
</evidence>
<dbReference type="PROSITE" id="PS00069">
    <property type="entry name" value="G6P_DEHYDROGENASE"/>
    <property type="match status" value="1"/>
</dbReference>
<feature type="binding site" evidence="7">
    <location>
        <begin position="93"/>
        <end position="94"/>
    </location>
    <ligand>
        <name>NADP(+)</name>
        <dbReference type="ChEBI" id="CHEBI:58349"/>
    </ligand>
</feature>
<feature type="active site" description="Proton acceptor" evidence="7">
    <location>
        <position position="240"/>
    </location>
</feature>
<evidence type="ECO:0000313" key="10">
    <source>
        <dbReference type="EMBL" id="STX78573.1"/>
    </source>
</evidence>
<dbReference type="Pfam" id="PF00479">
    <property type="entry name" value="G6PD_N"/>
    <property type="match status" value="1"/>
</dbReference>
<feature type="domain" description="Glucose-6-phosphate dehydrogenase NAD-binding" evidence="8">
    <location>
        <begin position="14"/>
        <end position="187"/>
    </location>
</feature>
<comment type="catalytic activity">
    <reaction evidence="7">
        <text>D-glucose 6-phosphate + NADP(+) = 6-phospho-D-glucono-1,5-lactone + NADPH + H(+)</text>
        <dbReference type="Rhea" id="RHEA:15841"/>
        <dbReference type="ChEBI" id="CHEBI:15378"/>
        <dbReference type="ChEBI" id="CHEBI:57783"/>
        <dbReference type="ChEBI" id="CHEBI:57955"/>
        <dbReference type="ChEBI" id="CHEBI:58349"/>
        <dbReference type="ChEBI" id="CHEBI:61548"/>
        <dbReference type="EC" id="1.1.1.49"/>
    </reaction>
</comment>
<dbReference type="PIRSF" id="PIRSF000110">
    <property type="entry name" value="G6PD"/>
    <property type="match status" value="1"/>
</dbReference>
<dbReference type="FunFam" id="3.30.360.10:FF:000011">
    <property type="entry name" value="Glucose-6-phosphate 1-dehydrogenase"/>
    <property type="match status" value="1"/>
</dbReference>
<dbReference type="Gene3D" id="3.30.360.10">
    <property type="entry name" value="Dihydrodipicolinate Reductase, domain 2"/>
    <property type="match status" value="1"/>
</dbReference>
<dbReference type="InterPro" id="IPR022674">
    <property type="entry name" value="G6P_DH_NAD-bd"/>
</dbReference>
<evidence type="ECO:0000313" key="11">
    <source>
        <dbReference type="Proteomes" id="UP000254631"/>
    </source>
</evidence>
<keyword evidence="5 7" id="KW-0560">Oxidoreductase</keyword>
<dbReference type="HAMAP" id="MF_00966">
    <property type="entry name" value="G6PD"/>
    <property type="match status" value="1"/>
</dbReference>
<evidence type="ECO:0000256" key="2">
    <source>
        <dbReference type="ARBA" id="ARBA00009975"/>
    </source>
</evidence>
<dbReference type="Proteomes" id="UP000254631">
    <property type="component" value="Unassembled WGS sequence"/>
</dbReference>
<evidence type="ECO:0000256" key="6">
    <source>
        <dbReference type="ARBA" id="ARBA00023277"/>
    </source>
</evidence>
<dbReference type="GO" id="GO:0006006">
    <property type="term" value="P:glucose metabolic process"/>
    <property type="evidence" value="ECO:0007669"/>
    <property type="project" value="UniProtKB-KW"/>
</dbReference>
<dbReference type="UniPathway" id="UPA00115">
    <property type="reaction ID" value="UER00408"/>
</dbReference>
<comment type="caution">
    <text evidence="7">Lacks conserved residue(s) required for the propagation of feature annotation.</text>
</comment>
<comment type="function">
    <text evidence="7">Catalyzes the oxidation of glucose 6-phosphate to 6-phosphogluconolactone.</text>
</comment>
<dbReference type="InterPro" id="IPR036291">
    <property type="entry name" value="NAD(P)-bd_dom_sf"/>
</dbReference>
<feature type="binding site" evidence="7">
    <location>
        <position position="235"/>
    </location>
    <ligand>
        <name>substrate</name>
    </ligand>
</feature>
<dbReference type="NCBIfam" id="TIGR00871">
    <property type="entry name" value="zwf"/>
    <property type="match status" value="1"/>
</dbReference>
<dbReference type="Gene3D" id="3.40.50.720">
    <property type="entry name" value="NAD(P)-binding Rossmann-like Domain"/>
    <property type="match status" value="1"/>
</dbReference>
<keyword evidence="4 7" id="KW-0521">NADP</keyword>
<dbReference type="Pfam" id="PF02781">
    <property type="entry name" value="G6PD_C"/>
    <property type="match status" value="1"/>
</dbReference>
<keyword evidence="3 7" id="KW-0313">Glucose metabolism</keyword>
<dbReference type="EC" id="1.1.1.49" evidence="7"/>
<feature type="binding site" evidence="7">
    <location>
        <position position="341"/>
    </location>
    <ligand>
        <name>substrate</name>
    </ligand>
</feature>
<feature type="domain" description="Glucose-6-phosphate dehydrogenase C-terminal" evidence="9">
    <location>
        <begin position="189"/>
        <end position="489"/>
    </location>
</feature>
<protein>
    <recommendedName>
        <fullName evidence="7">Glucose-6-phosphate 1-dehydrogenase</fullName>
        <shortName evidence="7">G6PD</shortName>
        <ecNumber evidence="7">1.1.1.49</ecNumber>
    </recommendedName>
</protein>
<organism evidence="10 11">
    <name type="scientific">Legionella pneumophila</name>
    <dbReference type="NCBI Taxonomy" id="446"/>
    <lineage>
        <taxon>Bacteria</taxon>
        <taxon>Pseudomonadati</taxon>
        <taxon>Pseudomonadota</taxon>
        <taxon>Gammaproteobacteria</taxon>
        <taxon>Legionellales</taxon>
        <taxon>Legionellaceae</taxon>
        <taxon>Legionella</taxon>
    </lineage>
</organism>